<evidence type="ECO:0000313" key="3">
    <source>
        <dbReference type="Proteomes" id="UP000886520"/>
    </source>
</evidence>
<dbReference type="Proteomes" id="UP000886520">
    <property type="component" value="Chromosome 17"/>
</dbReference>
<gene>
    <name evidence="2" type="ORF">GOP47_0018181</name>
</gene>
<dbReference type="AlphaFoldDB" id="A0A9D4UHR9"/>
<feature type="region of interest" description="Disordered" evidence="1">
    <location>
        <begin position="148"/>
        <end position="167"/>
    </location>
</feature>
<name>A0A9D4UHR9_ADICA</name>
<accession>A0A9D4UHR9</accession>
<sequence length="362" mass="40041">MDMASSRHFTGGPGEDISAWFQLVEKEFERLQILEDDEQANYAYQGLLGDTAYIYDLLSDEDQWSWRSMKPALFLAFYQPLEVFSTVGSGRMLLKTWRELQLQFWLSLEASTSSEYVSHTMELDQDISFSLEEPVELEVMYAESDQEMGYSGDYGESSTDGEESFSDEECEEERLCSLKAVYPDLQSVNQELEQRVGLPLVVVEEPFLPGGDGDVSVGEFESSCGECKNPGELVLQVESHVDGCVDDYVFFDNLLSEAGVVALIVAQFDGCRYNETNGKVLESLFDEGRPLGQVTGDLVVDVYADATHVFKALVCLCAGIYVFDSLLKALVVKACNGGAETGVVNSDVVISDSFQLKAGSFS</sequence>
<evidence type="ECO:0000313" key="2">
    <source>
        <dbReference type="EMBL" id="KAI5067653.1"/>
    </source>
</evidence>
<reference evidence="2" key="1">
    <citation type="submission" date="2021-01" db="EMBL/GenBank/DDBJ databases">
        <title>Adiantum capillus-veneris genome.</title>
        <authorList>
            <person name="Fang Y."/>
            <person name="Liao Q."/>
        </authorList>
    </citation>
    <scope>NUCLEOTIDE SEQUENCE</scope>
    <source>
        <strain evidence="2">H3</strain>
        <tissue evidence="2">Leaf</tissue>
    </source>
</reference>
<comment type="caution">
    <text evidence="2">The sequence shown here is derived from an EMBL/GenBank/DDBJ whole genome shotgun (WGS) entry which is preliminary data.</text>
</comment>
<organism evidence="2 3">
    <name type="scientific">Adiantum capillus-veneris</name>
    <name type="common">Maidenhair fern</name>
    <dbReference type="NCBI Taxonomy" id="13818"/>
    <lineage>
        <taxon>Eukaryota</taxon>
        <taxon>Viridiplantae</taxon>
        <taxon>Streptophyta</taxon>
        <taxon>Embryophyta</taxon>
        <taxon>Tracheophyta</taxon>
        <taxon>Polypodiopsida</taxon>
        <taxon>Polypodiidae</taxon>
        <taxon>Polypodiales</taxon>
        <taxon>Pteridineae</taxon>
        <taxon>Pteridaceae</taxon>
        <taxon>Vittarioideae</taxon>
        <taxon>Adiantum</taxon>
    </lineage>
</organism>
<keyword evidence="3" id="KW-1185">Reference proteome</keyword>
<evidence type="ECO:0000256" key="1">
    <source>
        <dbReference type="SAM" id="MobiDB-lite"/>
    </source>
</evidence>
<dbReference type="EMBL" id="JABFUD020000017">
    <property type="protein sequence ID" value="KAI5067653.1"/>
    <property type="molecule type" value="Genomic_DNA"/>
</dbReference>
<protein>
    <submittedName>
        <fullName evidence="2">Uncharacterized protein</fullName>
    </submittedName>
</protein>
<proteinExistence type="predicted"/>